<proteinExistence type="inferred from homology"/>
<dbReference type="RefSeq" id="XP_007783751.1">
    <property type="nucleotide sequence ID" value="XM_007785561.1"/>
</dbReference>
<dbReference type="EMBL" id="JH767596">
    <property type="protein sequence ID" value="EON68434.1"/>
    <property type="molecule type" value="Genomic_DNA"/>
</dbReference>
<accession>R7Z325</accession>
<organism evidence="3 4">
    <name type="scientific">Coniosporium apollinis (strain CBS 100218)</name>
    <name type="common">Rock-inhabiting black yeast</name>
    <dbReference type="NCBI Taxonomy" id="1168221"/>
    <lineage>
        <taxon>Eukaryota</taxon>
        <taxon>Fungi</taxon>
        <taxon>Dikarya</taxon>
        <taxon>Ascomycota</taxon>
        <taxon>Pezizomycotina</taxon>
        <taxon>Dothideomycetes</taxon>
        <taxon>Dothideomycetes incertae sedis</taxon>
        <taxon>Coniosporium</taxon>
    </lineage>
</organism>
<gene>
    <name evidence="3" type="ORF">W97_07758</name>
</gene>
<evidence type="ECO:0000313" key="4">
    <source>
        <dbReference type="Proteomes" id="UP000016924"/>
    </source>
</evidence>
<dbReference type="PRINTS" id="PR00469">
    <property type="entry name" value="PNDRDTASEII"/>
</dbReference>
<feature type="transmembrane region" description="Helical" evidence="2">
    <location>
        <begin position="515"/>
        <end position="536"/>
    </location>
</feature>
<keyword evidence="2" id="KW-0472">Membrane</keyword>
<dbReference type="InterPro" id="IPR051209">
    <property type="entry name" value="FAD-bind_Monooxygenase_sf"/>
</dbReference>
<reference evidence="4" key="1">
    <citation type="submission" date="2012-06" db="EMBL/GenBank/DDBJ databases">
        <title>The genome sequence of Coniosporium apollinis CBS 100218.</title>
        <authorList>
            <consortium name="The Broad Institute Genome Sequencing Platform"/>
            <person name="Cuomo C."/>
            <person name="Gorbushina A."/>
            <person name="Noack S."/>
            <person name="Walker B."/>
            <person name="Young S.K."/>
            <person name="Zeng Q."/>
            <person name="Gargeya S."/>
            <person name="Fitzgerald M."/>
            <person name="Haas B."/>
            <person name="Abouelleil A."/>
            <person name="Alvarado L."/>
            <person name="Arachchi H.M."/>
            <person name="Berlin A.M."/>
            <person name="Chapman S.B."/>
            <person name="Goldberg J."/>
            <person name="Griggs A."/>
            <person name="Gujja S."/>
            <person name="Hansen M."/>
            <person name="Howarth C."/>
            <person name="Imamovic A."/>
            <person name="Larimer J."/>
            <person name="McCowan C."/>
            <person name="Montmayeur A."/>
            <person name="Murphy C."/>
            <person name="Neiman D."/>
            <person name="Pearson M."/>
            <person name="Priest M."/>
            <person name="Roberts A."/>
            <person name="Saif S."/>
            <person name="Shea T."/>
            <person name="Sisk P."/>
            <person name="Sykes S."/>
            <person name="Wortman J."/>
            <person name="Nusbaum C."/>
            <person name="Birren B."/>
        </authorList>
    </citation>
    <scope>NUCLEOTIDE SEQUENCE [LARGE SCALE GENOMIC DNA]</scope>
    <source>
        <strain evidence="4">CBS 100218</strain>
    </source>
</reference>
<dbReference type="AlphaFoldDB" id="R7Z325"/>
<dbReference type="Gene3D" id="3.50.50.60">
    <property type="entry name" value="FAD/NAD(P)-binding domain"/>
    <property type="match status" value="2"/>
</dbReference>
<evidence type="ECO:0000256" key="2">
    <source>
        <dbReference type="SAM" id="Phobius"/>
    </source>
</evidence>
<keyword evidence="4" id="KW-1185">Reference proteome</keyword>
<dbReference type="PANTHER" id="PTHR42877">
    <property type="entry name" value="L-ORNITHINE N(5)-MONOOXYGENASE-RELATED"/>
    <property type="match status" value="1"/>
</dbReference>
<dbReference type="STRING" id="1168221.R7Z325"/>
<comment type="similarity">
    <text evidence="1">Belongs to the FAD-binding monooxygenase family.</text>
</comment>
<evidence type="ECO:0000313" key="3">
    <source>
        <dbReference type="EMBL" id="EON68434.1"/>
    </source>
</evidence>
<dbReference type="OMA" id="NTMGKTP"/>
<keyword evidence="2" id="KW-1133">Transmembrane helix</keyword>
<name>R7Z325_CONA1</name>
<dbReference type="OrthoDB" id="74360at2759"/>
<dbReference type="InterPro" id="IPR036188">
    <property type="entry name" value="FAD/NAD-bd_sf"/>
</dbReference>
<dbReference type="SUPFAM" id="SSF51905">
    <property type="entry name" value="FAD/NAD(P)-binding domain"/>
    <property type="match status" value="2"/>
</dbReference>
<dbReference type="PANTHER" id="PTHR42877:SF5">
    <property type="entry name" value="L-ORNITHINE N(5)-MONOOXYGENASE-RELATED"/>
    <property type="match status" value="1"/>
</dbReference>
<dbReference type="Proteomes" id="UP000016924">
    <property type="component" value="Unassembled WGS sequence"/>
</dbReference>
<dbReference type="Pfam" id="PF13738">
    <property type="entry name" value="Pyr_redox_3"/>
    <property type="match status" value="1"/>
</dbReference>
<dbReference type="HOGENOM" id="CLU_006937_7_1_1"/>
<evidence type="ECO:0008006" key="5">
    <source>
        <dbReference type="Google" id="ProtNLM"/>
    </source>
</evidence>
<protein>
    <recommendedName>
        <fullName evidence="5">Monooxygenase</fullName>
    </recommendedName>
</protein>
<keyword evidence="2" id="KW-0812">Transmembrane</keyword>
<dbReference type="GeneID" id="19905069"/>
<sequence length="543" mass="61765">MPRPNAIIIGAGPSGIAMAYKLKHKLGFEDFMIYEKLDGVGGTWRTNTYPGCGCDIPSHLYSFSFNLNPNWSKELCDQWEILEYMEATVDKFGLDHHVKTGVECLGASWDSNNLRWDVKFRDLHTNIEYTRSATVFVSAVGAISFPRDTRFKGMETFKGDMYHTARWNHSVKYAGKRMAVIGNGCSAAQVVPQVSKYASFVKQYARSRQWYHDRPNRTYTAFDKWAFNYVPFWMKLLRLSIFIDADLSTSTYMATPKGIRARHKTEEEAKKYIYGKTPKKYHDLIVPTFQLGCKRRIFDPEYLDSLHNSNVELVAEGIQEITEDGIISSAGIHEKFDIIVLATGFQVSQFLTPMEIIGKHGISLNQQWRECRGAQAYLGTHVHNFPNLAIIFGPNTFPANNSALFACETQVDFAIRSLFAPILDNRARVIEVKQSAEDRETQKVHKALRNSVFAGACSNWYIGDFGRNAASWPGYALSFWVATYFPKWSAFEMDGGTRFWAFNSLTRWLRTEKTIIVLFVVLAAAALHFSLIRSFGELLAVTE</sequence>
<dbReference type="eggNOG" id="KOG1399">
    <property type="taxonomic scope" value="Eukaryota"/>
</dbReference>
<evidence type="ECO:0000256" key="1">
    <source>
        <dbReference type="ARBA" id="ARBA00010139"/>
    </source>
</evidence>